<evidence type="ECO:0000259" key="14">
    <source>
        <dbReference type="PROSITE" id="PS50039"/>
    </source>
</evidence>
<organism evidence="15 16">
    <name type="scientific">Strongylocentrotus purpuratus</name>
    <name type="common">Purple sea urchin</name>
    <dbReference type="NCBI Taxonomy" id="7668"/>
    <lineage>
        <taxon>Eukaryota</taxon>
        <taxon>Metazoa</taxon>
        <taxon>Echinodermata</taxon>
        <taxon>Eleutherozoa</taxon>
        <taxon>Echinozoa</taxon>
        <taxon>Echinoidea</taxon>
        <taxon>Euechinoidea</taxon>
        <taxon>Echinacea</taxon>
        <taxon>Camarodonta</taxon>
        <taxon>Echinidea</taxon>
        <taxon>Strongylocentrotidae</taxon>
        <taxon>Strongylocentrotus</taxon>
    </lineage>
</organism>
<keyword evidence="2" id="KW-0227">DNA damage</keyword>
<dbReference type="OrthoDB" id="5954824at2759"/>
<feature type="region of interest" description="Disordered" evidence="13">
    <location>
        <begin position="501"/>
        <end position="545"/>
    </location>
</feature>
<feature type="DNA-binding region" description="Fork-head" evidence="12">
    <location>
        <begin position="308"/>
        <end position="384"/>
    </location>
</feature>
<keyword evidence="4 12" id="KW-0238">DNA-binding</keyword>
<dbReference type="InterPro" id="IPR018122">
    <property type="entry name" value="TF_fork_head_CS_1"/>
</dbReference>
<dbReference type="AlphaFoldDB" id="A0A7M7RH79"/>
<evidence type="ECO:0000313" key="16">
    <source>
        <dbReference type="Proteomes" id="UP000007110"/>
    </source>
</evidence>
<comment type="subcellular location">
    <subcellularLocation>
        <location evidence="1 12">Nucleus</location>
    </subcellularLocation>
</comment>
<feature type="region of interest" description="Disordered" evidence="13">
    <location>
        <begin position="668"/>
        <end position="712"/>
    </location>
</feature>
<dbReference type="Proteomes" id="UP000007110">
    <property type="component" value="Unassembled WGS sequence"/>
</dbReference>
<reference evidence="16" key="1">
    <citation type="submission" date="2015-02" db="EMBL/GenBank/DDBJ databases">
        <title>Genome sequencing for Strongylocentrotus purpuratus.</title>
        <authorList>
            <person name="Murali S."/>
            <person name="Liu Y."/>
            <person name="Vee V."/>
            <person name="English A."/>
            <person name="Wang M."/>
            <person name="Skinner E."/>
            <person name="Han Y."/>
            <person name="Muzny D.M."/>
            <person name="Worley K.C."/>
            <person name="Gibbs R.A."/>
        </authorList>
    </citation>
    <scope>NUCLEOTIDE SEQUENCE</scope>
</reference>
<dbReference type="SMART" id="SM00339">
    <property type="entry name" value="FH"/>
    <property type="match status" value="1"/>
</dbReference>
<evidence type="ECO:0000256" key="12">
    <source>
        <dbReference type="PROSITE-ProRule" id="PRU00089"/>
    </source>
</evidence>
<evidence type="ECO:0000256" key="13">
    <source>
        <dbReference type="SAM" id="MobiDB-lite"/>
    </source>
</evidence>
<reference evidence="15" key="2">
    <citation type="submission" date="2021-01" db="UniProtKB">
        <authorList>
            <consortium name="EnsemblMetazoa"/>
        </authorList>
    </citation>
    <scope>IDENTIFICATION</scope>
</reference>
<dbReference type="EnsemblMetazoa" id="XM_791922">
    <property type="protein sequence ID" value="XP_797015"/>
    <property type="gene ID" value="LOC576632"/>
</dbReference>
<dbReference type="PRINTS" id="PR00053">
    <property type="entry name" value="FORKHEAD"/>
</dbReference>
<dbReference type="GO" id="GO:0006281">
    <property type="term" value="P:DNA repair"/>
    <property type="evidence" value="ECO:0007669"/>
    <property type="project" value="UniProtKB-KW"/>
</dbReference>
<dbReference type="PANTHER" id="PTHR46078:SF2">
    <property type="entry name" value="FORK-HEAD DOMAIN-CONTAINING PROTEIN"/>
    <property type="match status" value="1"/>
</dbReference>
<dbReference type="GO" id="GO:0006357">
    <property type="term" value="P:regulation of transcription by RNA polymerase II"/>
    <property type="evidence" value="ECO:0000318"/>
    <property type="project" value="GO_Central"/>
</dbReference>
<dbReference type="FunFam" id="1.10.10.10:FF:000245">
    <property type="entry name" value="forkhead box protein M1 isoform X2"/>
    <property type="match status" value="1"/>
</dbReference>
<accession>A0A7M7RH79</accession>
<evidence type="ECO:0000256" key="1">
    <source>
        <dbReference type="ARBA" id="ARBA00004123"/>
    </source>
</evidence>
<dbReference type="PROSITE" id="PS00658">
    <property type="entry name" value="FORK_HEAD_2"/>
    <property type="match status" value="1"/>
</dbReference>
<feature type="compositionally biased region" description="Polar residues" evidence="13">
    <location>
        <begin position="56"/>
        <end position="66"/>
    </location>
</feature>
<dbReference type="GO" id="GO:0000978">
    <property type="term" value="F:RNA polymerase II cis-regulatory region sequence-specific DNA binding"/>
    <property type="evidence" value="ECO:0000318"/>
    <property type="project" value="GO_Central"/>
</dbReference>
<keyword evidence="9" id="KW-0131">Cell cycle</keyword>
<keyword evidence="7" id="KW-0234">DNA repair</keyword>
<evidence type="ECO:0000256" key="9">
    <source>
        <dbReference type="ARBA" id="ARBA00023306"/>
    </source>
</evidence>
<dbReference type="OMA" id="NPHHITN"/>
<feature type="compositionally biased region" description="Polar residues" evidence="13">
    <location>
        <begin position="146"/>
        <end position="167"/>
    </location>
</feature>
<keyword evidence="6" id="KW-0804">Transcription</keyword>
<feature type="compositionally biased region" description="Polar residues" evidence="13">
    <location>
        <begin position="74"/>
        <end position="84"/>
    </location>
</feature>
<comment type="function">
    <text evidence="10">Transcription factor regulating the expression of cell cycle genes essential for DNA replication and mitosis. Plays a role in the control of cell proliferation. Also plays a role in DNA break repair, participating in the DNA damage checkpoint response. Promotes transcription of PHB2.</text>
</comment>
<dbReference type="PROSITE" id="PS00657">
    <property type="entry name" value="FORK_HEAD_1"/>
    <property type="match status" value="1"/>
</dbReference>
<dbReference type="Pfam" id="PF00250">
    <property type="entry name" value="Forkhead"/>
    <property type="match status" value="1"/>
</dbReference>
<evidence type="ECO:0000313" key="15">
    <source>
        <dbReference type="EnsemblMetazoa" id="XP_797015"/>
    </source>
</evidence>
<feature type="region of interest" description="Disordered" evidence="13">
    <location>
        <begin position="20"/>
        <end position="167"/>
    </location>
</feature>
<dbReference type="PANTHER" id="PTHR46078">
    <property type="entry name" value="FORKHEAD BOX PROTEIN J2 FAMILY MEMBER"/>
    <property type="match status" value="1"/>
</dbReference>
<evidence type="ECO:0000256" key="8">
    <source>
        <dbReference type="ARBA" id="ARBA00023242"/>
    </source>
</evidence>
<dbReference type="Gene3D" id="1.10.10.10">
    <property type="entry name" value="Winged helix-like DNA-binding domain superfamily/Winged helix DNA-binding domain"/>
    <property type="match status" value="1"/>
</dbReference>
<dbReference type="GeneID" id="576632"/>
<dbReference type="KEGG" id="spu:576632"/>
<evidence type="ECO:0000256" key="2">
    <source>
        <dbReference type="ARBA" id="ARBA00022763"/>
    </source>
</evidence>
<evidence type="ECO:0000256" key="6">
    <source>
        <dbReference type="ARBA" id="ARBA00023163"/>
    </source>
</evidence>
<dbReference type="InterPro" id="IPR001766">
    <property type="entry name" value="Fork_head_dom"/>
</dbReference>
<dbReference type="InterPro" id="IPR036388">
    <property type="entry name" value="WH-like_DNA-bd_sf"/>
</dbReference>
<dbReference type="InterPro" id="IPR045912">
    <property type="entry name" value="FOXJ2/3-like"/>
</dbReference>
<evidence type="ECO:0000256" key="11">
    <source>
        <dbReference type="ARBA" id="ARBA00072725"/>
    </source>
</evidence>
<proteinExistence type="predicted"/>
<dbReference type="InterPro" id="IPR036390">
    <property type="entry name" value="WH_DNA-bd_sf"/>
</dbReference>
<dbReference type="CDD" id="cd20029">
    <property type="entry name" value="FH_FOXM"/>
    <property type="match status" value="1"/>
</dbReference>
<dbReference type="PROSITE" id="PS50039">
    <property type="entry name" value="FORK_HEAD_3"/>
    <property type="match status" value="1"/>
</dbReference>
<dbReference type="InterPro" id="IPR047516">
    <property type="entry name" value="FH_FOXM1"/>
</dbReference>
<evidence type="ECO:0000256" key="10">
    <source>
        <dbReference type="ARBA" id="ARBA00053415"/>
    </source>
</evidence>
<evidence type="ECO:0000256" key="4">
    <source>
        <dbReference type="ARBA" id="ARBA00023125"/>
    </source>
</evidence>
<keyword evidence="8 12" id="KW-0539">Nucleus</keyword>
<protein>
    <recommendedName>
        <fullName evidence="11">Forkhead box protein M1</fullName>
    </recommendedName>
</protein>
<feature type="domain" description="Fork-head" evidence="14">
    <location>
        <begin position="308"/>
        <end position="384"/>
    </location>
</feature>
<keyword evidence="16" id="KW-1185">Reference proteome</keyword>
<evidence type="ECO:0000256" key="3">
    <source>
        <dbReference type="ARBA" id="ARBA00023015"/>
    </source>
</evidence>
<dbReference type="InterPro" id="IPR030456">
    <property type="entry name" value="TF_fork_head_CS_2"/>
</dbReference>
<dbReference type="GO" id="GO:0005634">
    <property type="term" value="C:nucleus"/>
    <property type="evidence" value="ECO:0000318"/>
    <property type="project" value="GO_Central"/>
</dbReference>
<feature type="compositionally biased region" description="Low complexity" evidence="13">
    <location>
        <begin position="119"/>
        <end position="145"/>
    </location>
</feature>
<evidence type="ECO:0000256" key="7">
    <source>
        <dbReference type="ARBA" id="ARBA00023204"/>
    </source>
</evidence>
<feature type="compositionally biased region" description="Basic and acidic residues" evidence="13">
    <location>
        <begin position="703"/>
        <end position="712"/>
    </location>
</feature>
<dbReference type="SUPFAM" id="SSF46785">
    <property type="entry name" value="Winged helix' DNA-binding domain"/>
    <property type="match status" value="1"/>
</dbReference>
<dbReference type="InParanoid" id="A0A7M7RH79"/>
<evidence type="ECO:0000256" key="5">
    <source>
        <dbReference type="ARBA" id="ARBA00023159"/>
    </source>
</evidence>
<dbReference type="GO" id="GO:0000981">
    <property type="term" value="F:DNA-binding transcription factor activity, RNA polymerase II-specific"/>
    <property type="evidence" value="ECO:0000318"/>
    <property type="project" value="GO_Central"/>
</dbReference>
<sequence>MATSNHMETIELSEAIKTILDESNSPERKNNSVFSITTPRSRKAKSPKCLTARFSVGQNTTPNSRSASKKGSDTPLSRKSSILQRSIGGDSGGGSSQRKRRHAQEVIILRPPKKRMGGSTPRVTSTSKPTPSSQSTPKPTSITPSLKNSFQSTPVSSQSRSRINPHHISNVNVKTEEKQLKDALFVTPDLSMTPKQVSLLGGENLSPKERENLLLQSRYLRMMEQQGLGLGGFEAGGALREDSGIAEQITPGGLSLNIADQTSRISLVARGNQDDSLTNITWLRRMSAPDLDPITLPHIKSQDPHKERPPYSYSSLIQFAISSAPEGKLTLRDVYFWIETHFPYFRTAKLGWKNSIRHNLSLHKIFVREAPSGPGQPAFWTLRPGTVVRLPERKVIVHEEMAMPAGIPECFAPEGSFDMAAMANLQMQALVGDPSRMPMLSAQDGTMINRAPVLTSTPMVSRPIIKGSKRVPPILPKGTPPYALVPLPIYFTTDPKTGQLVPANRDNAPPGSDMTSLILPRPTEDNTPKSTGPKVELNSSDSTPLTRMEQAGGAFGRFTLDSGYGSTDSSVGDDGRASLVRDSKLLKNMAQAKCNSEKENSLSSEFGLGLDVDDDLLKTPPKSACPDWLSPIRGFSPVPDSGFSIKDMDFNFTPFKTGFTPNNRVGHSNTPRHHMLSPVNRNIPSTSGGMRSSRKSRMMTPKRYVEGKDSGKDSMLNSSFEKMFGDVNFDVDPDNIDVGNMSWLLNSPPPVK</sequence>
<name>A0A7M7RH79_STRPU</name>
<keyword evidence="3" id="KW-0805">Transcription regulation</keyword>
<keyword evidence="5" id="KW-0010">Activator</keyword>
<dbReference type="RefSeq" id="XP_797015.3">
    <property type="nucleotide sequence ID" value="XM_791922.5"/>
</dbReference>